<keyword evidence="5" id="KW-1185">Reference proteome</keyword>
<comment type="caution">
    <text evidence="4">The sequence shown here is derived from an EMBL/GenBank/DDBJ whole genome shotgun (WGS) entry which is preliminary data.</text>
</comment>
<dbReference type="AlphaFoldDB" id="A0A0A5G0A3"/>
<protein>
    <recommendedName>
        <fullName evidence="6">PucR family transcriptional regulator</fullName>
    </recommendedName>
</protein>
<evidence type="ECO:0000313" key="5">
    <source>
        <dbReference type="Proteomes" id="UP000030401"/>
    </source>
</evidence>
<proteinExistence type="inferred from homology"/>
<accession>A0A0A5G0A3</accession>
<evidence type="ECO:0000256" key="1">
    <source>
        <dbReference type="ARBA" id="ARBA00006754"/>
    </source>
</evidence>
<dbReference type="STRING" id="1385512.N784_04945"/>
<dbReference type="InterPro" id="IPR051448">
    <property type="entry name" value="CdaR-like_regulators"/>
</dbReference>
<dbReference type="RefSeq" id="WP_036834494.1">
    <property type="nucleotide sequence ID" value="NZ_AVPG01000013.1"/>
</dbReference>
<dbReference type="Pfam" id="PF17853">
    <property type="entry name" value="GGDEF_2"/>
    <property type="match status" value="1"/>
</dbReference>
<sequence>MTTKRDMQDPLQGPFRSLEELADSISDTLQCPITIEDASHRILAYSTHDVNVDEARIATIMRRKVPENVIKTLWKRGIIPQLLESDEPVIIPAIEEVGLGNRVAIAVRKSEEVLGFIWAQVDRNITENEVDLLKRAAQLVKHQKMQLQMKKRKDEQSHREFFWQLLTGHLQDNASIYSSEHYPNMQIDGEISIVVFDFGQDIDQSIERNVRYYVQAAQQMKVVFNAIDDNQMIFLVQPSDAQQPAKQLTAFVRAFVEDISERLEIASITGGVGTLYREPVRIKDSYREALYVLSMKERFPQEISTIYNYQDLGIYQFIDVLYEQRMRTHHRNYFIEKLKQYDETNHTQLLETIEIYLQYDNNINDASKALHVHPNTLNYRLKRISEITEMNLKDPNQKMTLYLDLKIERLK</sequence>
<dbReference type="OrthoDB" id="9792148at2"/>
<feature type="domain" description="CdaR GGDEF-like" evidence="3">
    <location>
        <begin position="175"/>
        <end position="295"/>
    </location>
</feature>
<name>A0A0A5G0A3_9BACI</name>
<dbReference type="InterPro" id="IPR042070">
    <property type="entry name" value="PucR_C-HTH_sf"/>
</dbReference>
<evidence type="ECO:0000259" key="2">
    <source>
        <dbReference type="Pfam" id="PF13556"/>
    </source>
</evidence>
<gene>
    <name evidence="4" type="ORF">N784_04945</name>
</gene>
<evidence type="ECO:0008006" key="6">
    <source>
        <dbReference type="Google" id="ProtNLM"/>
    </source>
</evidence>
<dbReference type="eggNOG" id="COG2508">
    <property type="taxonomic scope" value="Bacteria"/>
</dbReference>
<dbReference type="InterPro" id="IPR025736">
    <property type="entry name" value="PucR_C-HTH_dom"/>
</dbReference>
<dbReference type="Pfam" id="PF13556">
    <property type="entry name" value="HTH_30"/>
    <property type="match status" value="1"/>
</dbReference>
<evidence type="ECO:0000313" key="4">
    <source>
        <dbReference type="EMBL" id="KGX86506.1"/>
    </source>
</evidence>
<dbReference type="PANTHER" id="PTHR33744:SF1">
    <property type="entry name" value="DNA-BINDING TRANSCRIPTIONAL ACTIVATOR ADER"/>
    <property type="match status" value="1"/>
</dbReference>
<organism evidence="4 5">
    <name type="scientific">Pontibacillus litoralis JSM 072002</name>
    <dbReference type="NCBI Taxonomy" id="1385512"/>
    <lineage>
        <taxon>Bacteria</taxon>
        <taxon>Bacillati</taxon>
        <taxon>Bacillota</taxon>
        <taxon>Bacilli</taxon>
        <taxon>Bacillales</taxon>
        <taxon>Bacillaceae</taxon>
        <taxon>Pontibacillus</taxon>
    </lineage>
</organism>
<dbReference type="InterPro" id="IPR041522">
    <property type="entry name" value="CdaR_GGDEF"/>
</dbReference>
<dbReference type="Gene3D" id="1.10.10.2840">
    <property type="entry name" value="PucR C-terminal helix-turn-helix domain"/>
    <property type="match status" value="1"/>
</dbReference>
<feature type="domain" description="PucR C-terminal helix-turn-helix" evidence="2">
    <location>
        <begin position="349"/>
        <end position="407"/>
    </location>
</feature>
<comment type="similarity">
    <text evidence="1">Belongs to the CdaR family.</text>
</comment>
<dbReference type="PANTHER" id="PTHR33744">
    <property type="entry name" value="CARBOHYDRATE DIACID REGULATOR"/>
    <property type="match status" value="1"/>
</dbReference>
<dbReference type="EMBL" id="AVPG01000013">
    <property type="protein sequence ID" value="KGX86506.1"/>
    <property type="molecule type" value="Genomic_DNA"/>
</dbReference>
<reference evidence="4 5" key="1">
    <citation type="submission" date="2013-08" db="EMBL/GenBank/DDBJ databases">
        <authorList>
            <person name="Huang J."/>
            <person name="Wang G."/>
        </authorList>
    </citation>
    <scope>NUCLEOTIDE SEQUENCE [LARGE SCALE GENOMIC DNA]</scope>
    <source>
        <strain evidence="4 5">JSM 072002</strain>
    </source>
</reference>
<dbReference type="Proteomes" id="UP000030401">
    <property type="component" value="Unassembled WGS sequence"/>
</dbReference>
<evidence type="ECO:0000259" key="3">
    <source>
        <dbReference type="Pfam" id="PF17853"/>
    </source>
</evidence>